<organism evidence="2 3">
    <name type="scientific">Brachybacterium vulturis</name>
    <dbReference type="NCBI Taxonomy" id="2017484"/>
    <lineage>
        <taxon>Bacteria</taxon>
        <taxon>Bacillati</taxon>
        <taxon>Actinomycetota</taxon>
        <taxon>Actinomycetes</taxon>
        <taxon>Micrococcales</taxon>
        <taxon>Dermabacteraceae</taxon>
        <taxon>Brachybacterium</taxon>
    </lineage>
</organism>
<evidence type="ECO:0008006" key="4">
    <source>
        <dbReference type="Google" id="ProtNLM"/>
    </source>
</evidence>
<dbReference type="Gene3D" id="3.40.50.300">
    <property type="entry name" value="P-loop containing nucleotide triphosphate hydrolases"/>
    <property type="match status" value="1"/>
</dbReference>
<gene>
    <name evidence="2" type="ORF">CFK38_05645</name>
</gene>
<keyword evidence="3" id="KW-1185">Reference proteome</keyword>
<dbReference type="EMBL" id="CP023563">
    <property type="protein sequence ID" value="ATG51073.1"/>
    <property type="molecule type" value="Genomic_DNA"/>
</dbReference>
<dbReference type="InterPro" id="IPR027417">
    <property type="entry name" value="P-loop_NTPase"/>
</dbReference>
<accession>A0A291GKM9</accession>
<evidence type="ECO:0000313" key="2">
    <source>
        <dbReference type="EMBL" id="ATG51073.1"/>
    </source>
</evidence>
<dbReference type="OrthoDB" id="3252838at2"/>
<feature type="compositionally biased region" description="Polar residues" evidence="1">
    <location>
        <begin position="19"/>
        <end position="33"/>
    </location>
</feature>
<evidence type="ECO:0000313" key="3">
    <source>
        <dbReference type="Proteomes" id="UP000218165"/>
    </source>
</evidence>
<dbReference type="SUPFAM" id="SSF52540">
    <property type="entry name" value="P-loop containing nucleoside triphosphate hydrolases"/>
    <property type="match status" value="1"/>
</dbReference>
<name>A0A291GKM9_9MICO</name>
<dbReference type="Proteomes" id="UP000218165">
    <property type="component" value="Chromosome"/>
</dbReference>
<feature type="compositionally biased region" description="Low complexity" evidence="1">
    <location>
        <begin position="43"/>
        <end position="57"/>
    </location>
</feature>
<dbReference type="RefSeq" id="WP_096802210.1">
    <property type="nucleotide sequence ID" value="NZ_CP023563.1"/>
</dbReference>
<feature type="region of interest" description="Disordered" evidence="1">
    <location>
        <begin position="1"/>
        <end position="57"/>
    </location>
</feature>
<evidence type="ECO:0000256" key="1">
    <source>
        <dbReference type="SAM" id="MobiDB-lite"/>
    </source>
</evidence>
<dbReference type="AlphaFoldDB" id="A0A291GKM9"/>
<dbReference type="KEGG" id="brz:CFK38_05645"/>
<protein>
    <recommendedName>
        <fullName evidence="4">Septum formation initiator</fullName>
    </recommendedName>
</protein>
<proteinExistence type="predicted"/>
<sequence>MTRTIIPSTAAQSGVPGLSDTTVPTEPSHSPGATQRRRRSSFPAPGRAGAAPAAGGRPAACWAGADGMLRELVLDHATAVGLDLLDEPGEAATVCTVIDAAELAAGRRSFGRGGTPLLVVTDSPDVPTALWSASLTAGARAVLPLPAASEELLSRLAELARPRSTALLLGVVGGCGGAGASSFAARLAAAARAQGPSTLVDADPLGGGADLLVEAPALEGIRWREAADLGPDDGEALHAGLPQVDEVRLLVAGEDPGPTEQTLPPVLSALSVLGGTVVVDLGPALVPAAAEHLDQLLVVVPATDHAVRATARRLRTWQLPSGLAHAVVRRSGPLGAGEVCEDLGLPLATSFRDCPRGAVPLLDVRRRGADRAARALMARLDGEVRA</sequence>
<feature type="compositionally biased region" description="Polar residues" evidence="1">
    <location>
        <begin position="1"/>
        <end position="12"/>
    </location>
</feature>
<reference evidence="3" key="1">
    <citation type="submission" date="2017-09" db="EMBL/GenBank/DDBJ databases">
        <title>Brachybacterium sp. VM2412.</title>
        <authorList>
            <person name="Tak E.J."/>
            <person name="Bae J.-W."/>
        </authorList>
    </citation>
    <scope>NUCLEOTIDE SEQUENCE [LARGE SCALE GENOMIC DNA]</scope>
    <source>
        <strain evidence="3">VM2412</strain>
    </source>
</reference>